<accession>A0A738NS03</accession>
<protein>
    <submittedName>
        <fullName evidence="2">Uncharacterized protein</fullName>
    </submittedName>
</protein>
<reference evidence="2" key="1">
    <citation type="journal article" date="2018" name="Genome Biol.">
        <title>SKESA: strategic k-mer extension for scrupulous assemblies.</title>
        <authorList>
            <person name="Souvorov A."/>
            <person name="Agarwala R."/>
            <person name="Lipman D.J."/>
        </authorList>
    </citation>
    <scope>NUCLEOTIDE SEQUENCE</scope>
    <source>
        <strain evidence="2">11-6847</strain>
    </source>
</reference>
<comment type="caution">
    <text evidence="2">The sequence shown here is derived from an EMBL/GenBank/DDBJ whole genome shotgun (WGS) entry which is preliminary data.</text>
</comment>
<evidence type="ECO:0000256" key="1">
    <source>
        <dbReference type="SAM" id="MobiDB-lite"/>
    </source>
</evidence>
<feature type="region of interest" description="Disordered" evidence="1">
    <location>
        <begin position="1"/>
        <end position="31"/>
    </location>
</feature>
<dbReference type="EMBL" id="DAATOV010000027">
    <property type="protein sequence ID" value="HAE9007263.1"/>
    <property type="molecule type" value="Genomic_DNA"/>
</dbReference>
<feature type="compositionally biased region" description="Basic residues" evidence="1">
    <location>
        <begin position="1"/>
        <end position="21"/>
    </location>
</feature>
<gene>
    <name evidence="2" type="ORF">G4Y16_002735</name>
</gene>
<evidence type="ECO:0000313" key="2">
    <source>
        <dbReference type="EMBL" id="HAE9007263.1"/>
    </source>
</evidence>
<organism evidence="2">
    <name type="scientific">Salmonella enteritidis</name>
    <dbReference type="NCBI Taxonomy" id="149539"/>
    <lineage>
        <taxon>Bacteria</taxon>
        <taxon>Pseudomonadati</taxon>
        <taxon>Pseudomonadota</taxon>
        <taxon>Gammaproteobacteria</taxon>
        <taxon>Enterobacterales</taxon>
        <taxon>Enterobacteriaceae</taxon>
        <taxon>Salmonella</taxon>
    </lineage>
</organism>
<proteinExistence type="predicted"/>
<reference evidence="2" key="2">
    <citation type="submission" date="2018-07" db="EMBL/GenBank/DDBJ databases">
        <authorList>
            <consortium name="NCBI Pathogen Detection Project"/>
        </authorList>
    </citation>
    <scope>NUCLEOTIDE SEQUENCE</scope>
    <source>
        <strain evidence="2">11-6847</strain>
    </source>
</reference>
<name>A0A738NS03_SALEN</name>
<sequence length="72" mass="8479">MRIRDKRKLTRRVGRRRRSRHPASGIRHPASGIRHPASGIFWLFLILLSQHRFVQNGIRRLSPPSIPPPKRE</sequence>
<dbReference type="AlphaFoldDB" id="A0A738NS03"/>